<gene>
    <name evidence="1" type="ORF">CH333_09090</name>
</gene>
<evidence type="ECO:0000313" key="1">
    <source>
        <dbReference type="EMBL" id="OYD14060.1"/>
    </source>
</evidence>
<accession>A0A235BNJ9</accession>
<reference evidence="1 2" key="1">
    <citation type="submission" date="2017-07" db="EMBL/GenBank/DDBJ databases">
        <title>Recovery of genomes from metagenomes via a dereplication, aggregation, and scoring strategy.</title>
        <authorList>
            <person name="Sieber C.M."/>
            <person name="Probst A.J."/>
            <person name="Sharrar A."/>
            <person name="Thomas B.C."/>
            <person name="Hess M."/>
            <person name="Tringe S.G."/>
            <person name="Banfield J.F."/>
        </authorList>
    </citation>
    <scope>NUCLEOTIDE SEQUENCE [LARGE SCALE GENOMIC DNA]</scope>
    <source>
        <strain evidence="1">JGI_Cruoil_03_44_89</strain>
    </source>
</reference>
<organism evidence="1 2">
    <name type="scientific">candidate division WOR-3 bacterium JGI_Cruoil_03_44_89</name>
    <dbReference type="NCBI Taxonomy" id="1973748"/>
    <lineage>
        <taxon>Bacteria</taxon>
        <taxon>Bacteria division WOR-3</taxon>
    </lineage>
</organism>
<dbReference type="PROSITE" id="PS51257">
    <property type="entry name" value="PROKAR_LIPOPROTEIN"/>
    <property type="match status" value="1"/>
</dbReference>
<sequence length="380" mass="43057">MKGKKFDIKSGIRICLILLSITFGCVTYPTEEKTLAPPKGEEIKRILENIGETSFRVKIELSRQGVRSTMSGEYDKRGRKRIKSEWEIGGKKTEREILVVDNKTFSKEGGKWIEGGGERLPYELVLTVTSFGDFSFVGREKGCLAYGFTPNLLFISPTIESARAQICVDERSLLPVNIVATGDGCSFRADFSCFGENIKIEHPLSKIYETEISPIPDVKDMDIITERILSIGADDCWLRNDRLYIKIPETNERDIKKVLKRGMLDIYTVSESGVSPNTAKDKYNNKLVFLNETHPVLIDSLLYEDGVESVEFFEGEVMGDRMVLKFADDLTVLIPFVVCIDDRPVSFLQKFCGREMDIRGDRVDYSILKFGPLSREYAIK</sequence>
<dbReference type="AlphaFoldDB" id="A0A235BNJ9"/>
<evidence type="ECO:0000313" key="2">
    <source>
        <dbReference type="Proteomes" id="UP000215215"/>
    </source>
</evidence>
<dbReference type="EMBL" id="NOZQ01000208">
    <property type="protein sequence ID" value="OYD14060.1"/>
    <property type="molecule type" value="Genomic_DNA"/>
</dbReference>
<protein>
    <submittedName>
        <fullName evidence="1">Uncharacterized protein</fullName>
    </submittedName>
</protein>
<dbReference type="Proteomes" id="UP000215215">
    <property type="component" value="Unassembled WGS sequence"/>
</dbReference>
<proteinExistence type="predicted"/>
<comment type="caution">
    <text evidence="1">The sequence shown here is derived from an EMBL/GenBank/DDBJ whole genome shotgun (WGS) entry which is preliminary data.</text>
</comment>
<name>A0A235BNJ9_UNCW3</name>